<comment type="caution">
    <text evidence="1">The sequence shown here is derived from an EMBL/GenBank/DDBJ whole genome shotgun (WGS) entry which is preliminary data.</text>
</comment>
<dbReference type="EMBL" id="JACEQY010000085">
    <property type="protein sequence ID" value="MBA4867019.1"/>
    <property type="molecule type" value="Genomic_DNA"/>
</dbReference>
<dbReference type="AlphaFoldDB" id="A0A7W2D923"/>
<name>A0A7W2D923_9ACTN</name>
<reference evidence="1 2" key="1">
    <citation type="submission" date="2020-07" db="EMBL/GenBank/DDBJ databases">
        <title>Streptomyces isolated from Indian soil.</title>
        <authorList>
            <person name="Mandal S."/>
            <person name="Maiti P.K."/>
        </authorList>
    </citation>
    <scope>NUCLEOTIDE SEQUENCE [LARGE SCALE GENOMIC DNA]</scope>
    <source>
        <strain evidence="1 2">PSKA54</strain>
    </source>
</reference>
<proteinExistence type="predicted"/>
<protein>
    <submittedName>
        <fullName evidence="1">Uncharacterized protein</fullName>
    </submittedName>
</protein>
<organism evidence="1 2">
    <name type="scientific">Streptomyces himalayensis subsp. aureolus</name>
    <dbReference type="NCBI Taxonomy" id="2758039"/>
    <lineage>
        <taxon>Bacteria</taxon>
        <taxon>Bacillati</taxon>
        <taxon>Actinomycetota</taxon>
        <taxon>Actinomycetes</taxon>
        <taxon>Kitasatosporales</taxon>
        <taxon>Streptomycetaceae</taxon>
        <taxon>Streptomyces</taxon>
        <taxon>Streptomyces himalayensis</taxon>
    </lineage>
</organism>
<dbReference type="RefSeq" id="WP_181868351.1">
    <property type="nucleotide sequence ID" value="NZ_JACEQY010000085.1"/>
</dbReference>
<keyword evidence="2" id="KW-1185">Reference proteome</keyword>
<sequence>MSAPAAMPPTSDISFAAGKAPVPSFDAGSVKLVGQSWQTTPLGQPHHRLQPAVRDQVRVIERG</sequence>
<evidence type="ECO:0000313" key="1">
    <source>
        <dbReference type="EMBL" id="MBA4867019.1"/>
    </source>
</evidence>
<dbReference type="Proteomes" id="UP000586976">
    <property type="component" value="Unassembled WGS sequence"/>
</dbReference>
<gene>
    <name evidence="1" type="ORF">H1V43_38155</name>
</gene>
<evidence type="ECO:0000313" key="2">
    <source>
        <dbReference type="Proteomes" id="UP000586976"/>
    </source>
</evidence>
<accession>A0A7W2D923</accession>